<reference evidence="2" key="2">
    <citation type="submission" date="2021-03" db="UniProtKB">
        <authorList>
            <consortium name="EnsemblPlants"/>
        </authorList>
    </citation>
    <scope>IDENTIFICATION</scope>
</reference>
<feature type="compositionally biased region" description="Low complexity" evidence="1">
    <location>
        <begin position="108"/>
        <end position="118"/>
    </location>
</feature>
<keyword evidence="3" id="KW-1185">Reference proteome</keyword>
<organism evidence="2 3">
    <name type="scientific">Chenopodium quinoa</name>
    <name type="common">Quinoa</name>
    <dbReference type="NCBI Taxonomy" id="63459"/>
    <lineage>
        <taxon>Eukaryota</taxon>
        <taxon>Viridiplantae</taxon>
        <taxon>Streptophyta</taxon>
        <taxon>Embryophyta</taxon>
        <taxon>Tracheophyta</taxon>
        <taxon>Spermatophyta</taxon>
        <taxon>Magnoliopsida</taxon>
        <taxon>eudicotyledons</taxon>
        <taxon>Gunneridae</taxon>
        <taxon>Pentapetalae</taxon>
        <taxon>Caryophyllales</taxon>
        <taxon>Chenopodiaceae</taxon>
        <taxon>Chenopodioideae</taxon>
        <taxon>Atripliceae</taxon>
        <taxon>Chenopodium</taxon>
    </lineage>
</organism>
<dbReference type="Gramene" id="AUR62039145-RA">
    <property type="protein sequence ID" value="AUR62039145-RA:cds"/>
    <property type="gene ID" value="AUR62039145"/>
</dbReference>
<dbReference type="Proteomes" id="UP000596660">
    <property type="component" value="Unplaced"/>
</dbReference>
<feature type="region of interest" description="Disordered" evidence="1">
    <location>
        <begin position="15"/>
        <end position="125"/>
    </location>
</feature>
<evidence type="ECO:0000256" key="1">
    <source>
        <dbReference type="SAM" id="MobiDB-lite"/>
    </source>
</evidence>
<proteinExistence type="predicted"/>
<dbReference type="AlphaFoldDB" id="A0A803N1Z2"/>
<feature type="compositionally biased region" description="Pro residues" evidence="1">
    <location>
        <begin position="73"/>
        <end position="93"/>
    </location>
</feature>
<accession>A0A803N1Z2</accession>
<name>A0A803N1Z2_CHEQI</name>
<dbReference type="EnsemblPlants" id="AUR62039145-RA">
    <property type="protein sequence ID" value="AUR62039145-RA:cds"/>
    <property type="gene ID" value="AUR62039145"/>
</dbReference>
<protein>
    <submittedName>
        <fullName evidence="2">Uncharacterized protein</fullName>
    </submittedName>
</protein>
<dbReference type="PRINTS" id="PR01217">
    <property type="entry name" value="PRICHEXTENSN"/>
</dbReference>
<reference evidence="2" key="1">
    <citation type="journal article" date="2017" name="Nature">
        <title>The genome of Chenopodium quinoa.</title>
        <authorList>
            <person name="Jarvis D.E."/>
            <person name="Ho Y.S."/>
            <person name="Lightfoot D.J."/>
            <person name="Schmoeckel S.M."/>
            <person name="Li B."/>
            <person name="Borm T.J.A."/>
            <person name="Ohyanagi H."/>
            <person name="Mineta K."/>
            <person name="Michell C.T."/>
            <person name="Saber N."/>
            <person name="Kharbatia N.M."/>
            <person name="Rupper R.R."/>
            <person name="Sharp A.R."/>
            <person name="Dally N."/>
            <person name="Boughton B.A."/>
            <person name="Woo Y.H."/>
            <person name="Gao G."/>
            <person name="Schijlen E.G.W.M."/>
            <person name="Guo X."/>
            <person name="Momin A.A."/>
            <person name="Negrao S."/>
            <person name="Al-Babili S."/>
            <person name="Gehring C."/>
            <person name="Roessner U."/>
            <person name="Jung C."/>
            <person name="Murphy K."/>
            <person name="Arold S.T."/>
            <person name="Gojobori T."/>
            <person name="van der Linden C.G."/>
            <person name="van Loo E.N."/>
            <person name="Jellen E.N."/>
            <person name="Maughan P.J."/>
            <person name="Tester M."/>
        </authorList>
    </citation>
    <scope>NUCLEOTIDE SEQUENCE [LARGE SCALE GENOMIC DNA]</scope>
    <source>
        <strain evidence="2">cv. PI 614886</strain>
    </source>
</reference>
<feature type="compositionally biased region" description="Low complexity" evidence="1">
    <location>
        <begin position="24"/>
        <end position="38"/>
    </location>
</feature>
<feature type="compositionally biased region" description="Pro residues" evidence="1">
    <location>
        <begin position="39"/>
        <end position="66"/>
    </location>
</feature>
<evidence type="ECO:0000313" key="3">
    <source>
        <dbReference type="Proteomes" id="UP000596660"/>
    </source>
</evidence>
<sequence>MPCHLLLFTTAVTNTITPGPPAVLTPLNPLSPSSTPKTPHSPPPPESIQPLLPPPPQLPPLLPILPPSSGGYLPPPSPKVSHPPPSPPPPPPSSSGGSPKSSGGGSGKKPPSSESSPPVSFPLVINPAGPSPPNPYYYFYESNAAISSLPLPIYFSIVIIVAFNGVTPSSVWRLHFIRTFIGLVDRAQNDLGARTVIEEASVECSNRINLLLIKDKDEPQESLISDQHDAALDKGEGNLLEPQNFEEEVPEKEDVVEEEPTVDIEVKDPIQKRIKGQKNTRWKST</sequence>
<evidence type="ECO:0000313" key="2">
    <source>
        <dbReference type="EnsemblPlants" id="AUR62039145-RA:cds"/>
    </source>
</evidence>